<feature type="non-terminal residue" evidence="1">
    <location>
        <position position="129"/>
    </location>
</feature>
<gene>
    <name evidence="1" type="ORF">WMSIL1_LOCUS9259</name>
</gene>
<feature type="non-terminal residue" evidence="1">
    <location>
        <position position="1"/>
    </location>
</feature>
<keyword evidence="2" id="KW-1185">Reference proteome</keyword>
<dbReference type="EMBL" id="CABIJS010000356">
    <property type="protein sequence ID" value="VUZ50313.1"/>
    <property type="molecule type" value="Genomic_DNA"/>
</dbReference>
<evidence type="ECO:0000313" key="1">
    <source>
        <dbReference type="EMBL" id="VUZ50313.1"/>
    </source>
</evidence>
<dbReference type="AlphaFoldDB" id="A0A564YUE7"/>
<proteinExistence type="predicted"/>
<organism evidence="1 2">
    <name type="scientific">Hymenolepis diminuta</name>
    <name type="common">Rat tapeworm</name>
    <dbReference type="NCBI Taxonomy" id="6216"/>
    <lineage>
        <taxon>Eukaryota</taxon>
        <taxon>Metazoa</taxon>
        <taxon>Spiralia</taxon>
        <taxon>Lophotrochozoa</taxon>
        <taxon>Platyhelminthes</taxon>
        <taxon>Cestoda</taxon>
        <taxon>Eucestoda</taxon>
        <taxon>Cyclophyllidea</taxon>
        <taxon>Hymenolepididae</taxon>
        <taxon>Hymenolepis</taxon>
    </lineage>
</organism>
<evidence type="ECO:0000313" key="2">
    <source>
        <dbReference type="Proteomes" id="UP000321570"/>
    </source>
</evidence>
<reference evidence="1 2" key="1">
    <citation type="submission" date="2019-07" db="EMBL/GenBank/DDBJ databases">
        <authorList>
            <person name="Jastrzebski P J."/>
            <person name="Paukszto L."/>
            <person name="Jastrzebski P J."/>
        </authorList>
    </citation>
    <scope>NUCLEOTIDE SEQUENCE [LARGE SCALE GENOMIC DNA]</scope>
    <source>
        <strain evidence="1 2">WMS-il1</strain>
    </source>
</reference>
<sequence length="129" mass="14741">LLREARYQISKVVLEHSTPCIVKTLDAVSRIFQVEKSAVLKELCTPLFTHLVVKGTYESELQVNNLVDQMEGSENEDRIFKIVRLCILPDVLVYIFTNLSEEQRTASLNFLESFFGTSIENVARMNDIS</sequence>
<accession>A0A564YUE7</accession>
<name>A0A564YUE7_HYMDI</name>
<dbReference type="Proteomes" id="UP000321570">
    <property type="component" value="Unassembled WGS sequence"/>
</dbReference>
<protein>
    <submittedName>
        <fullName evidence="1">Uncharacterized protein</fullName>
    </submittedName>
</protein>